<sequence length="152" mass="16858">MGIKQTAAKMSAKLNISFSEVYQPKTENNGDPSPPSVIYLLISPLLPPMSLFVTMSFLTPNKRLSTRVDGTFVTGLQPREALTSHRCLAIYGDNDSFTSVKRLRIWSQELSSIPGSLFKTLEIPGAGHFWRESGAEGAMRNAIQEYIQTHLL</sequence>
<gene>
    <name evidence="1" type="ORF">LOY88_002313</name>
</gene>
<comment type="caution">
    <text evidence="1">The sequence shown here is derived from an EMBL/GenBank/DDBJ whole genome shotgun (WGS) entry which is preliminary data.</text>
</comment>
<accession>A0ACB8V2G3</accession>
<reference evidence="1" key="1">
    <citation type="journal article" date="2022" name="bioRxiv">
        <title>Population genetic analysis of Ophidiomyces ophidiicola, the causative agent of snake fungal disease, indicates recent introductions to the USA.</title>
        <authorList>
            <person name="Ladner J.T."/>
            <person name="Palmer J.M."/>
            <person name="Ettinger C.L."/>
            <person name="Stajich J.E."/>
            <person name="Farrell T.M."/>
            <person name="Glorioso B.M."/>
            <person name="Lawson B."/>
            <person name="Price S.J."/>
            <person name="Stengle A.G."/>
            <person name="Grear D.A."/>
            <person name="Lorch J.M."/>
        </authorList>
    </citation>
    <scope>NUCLEOTIDE SEQUENCE</scope>
    <source>
        <strain evidence="1">NWHC 24266-5</strain>
    </source>
</reference>
<proteinExistence type="predicted"/>
<name>A0ACB8V2G3_9EURO</name>
<organism evidence="1">
    <name type="scientific">Ophidiomyces ophidiicola</name>
    <dbReference type="NCBI Taxonomy" id="1387563"/>
    <lineage>
        <taxon>Eukaryota</taxon>
        <taxon>Fungi</taxon>
        <taxon>Dikarya</taxon>
        <taxon>Ascomycota</taxon>
        <taxon>Pezizomycotina</taxon>
        <taxon>Eurotiomycetes</taxon>
        <taxon>Eurotiomycetidae</taxon>
        <taxon>Onygenales</taxon>
        <taxon>Onygenaceae</taxon>
        <taxon>Ophidiomyces</taxon>
    </lineage>
</organism>
<dbReference type="EMBL" id="JALBCA010000027">
    <property type="protein sequence ID" value="KAI2388940.1"/>
    <property type="molecule type" value="Genomic_DNA"/>
</dbReference>
<protein>
    <submittedName>
        <fullName evidence="1">Uncharacterized protein</fullName>
    </submittedName>
</protein>
<evidence type="ECO:0000313" key="1">
    <source>
        <dbReference type="EMBL" id="KAI2388940.1"/>
    </source>
</evidence>